<feature type="compositionally biased region" description="Polar residues" evidence="6">
    <location>
        <begin position="1651"/>
        <end position="1664"/>
    </location>
</feature>
<dbReference type="InterPro" id="IPR051940">
    <property type="entry name" value="Chitin_bind-dev_reg"/>
</dbReference>
<feature type="region of interest" description="Disordered" evidence="6">
    <location>
        <begin position="2910"/>
        <end position="2936"/>
    </location>
</feature>
<feature type="compositionally biased region" description="Low complexity" evidence="6">
    <location>
        <begin position="405"/>
        <end position="417"/>
    </location>
</feature>
<dbReference type="PANTHER" id="PTHR23301:SF0">
    <property type="entry name" value="CHITIN-BINDING TYPE-2 DOMAIN-CONTAINING PROTEIN-RELATED"/>
    <property type="match status" value="1"/>
</dbReference>
<feature type="compositionally biased region" description="Polar residues" evidence="6">
    <location>
        <begin position="1741"/>
        <end position="1752"/>
    </location>
</feature>
<feature type="compositionally biased region" description="Polar residues" evidence="6">
    <location>
        <begin position="2651"/>
        <end position="2665"/>
    </location>
</feature>
<feature type="region of interest" description="Disordered" evidence="6">
    <location>
        <begin position="2455"/>
        <end position="2482"/>
    </location>
</feature>
<name>A0ABM5K506_DIAVI</name>
<feature type="region of interest" description="Disordered" evidence="6">
    <location>
        <begin position="2549"/>
        <end position="2573"/>
    </location>
</feature>
<feature type="region of interest" description="Disordered" evidence="6">
    <location>
        <begin position="1636"/>
        <end position="1664"/>
    </location>
</feature>
<feature type="compositionally biased region" description="Low complexity" evidence="6">
    <location>
        <begin position="2729"/>
        <end position="2742"/>
    </location>
</feature>
<feature type="domain" description="Chitin-binding type-2" evidence="7">
    <location>
        <begin position="1486"/>
        <end position="1544"/>
    </location>
</feature>
<feature type="region of interest" description="Disordered" evidence="6">
    <location>
        <begin position="3364"/>
        <end position="3414"/>
    </location>
</feature>
<evidence type="ECO:0000256" key="5">
    <source>
        <dbReference type="ARBA" id="ARBA00023180"/>
    </source>
</evidence>
<feature type="domain" description="Chitin-binding type-2" evidence="7">
    <location>
        <begin position="29"/>
        <end position="87"/>
    </location>
</feature>
<feature type="domain" description="Chitin-binding type-2" evidence="7">
    <location>
        <begin position="1026"/>
        <end position="1084"/>
    </location>
</feature>
<dbReference type="RefSeq" id="XP_050505273.1">
    <property type="nucleotide sequence ID" value="XM_050649316.1"/>
</dbReference>
<dbReference type="Pfam" id="PF01607">
    <property type="entry name" value="CBM_14"/>
    <property type="match status" value="23"/>
</dbReference>
<feature type="region of interest" description="Disordered" evidence="6">
    <location>
        <begin position="1545"/>
        <end position="1575"/>
    </location>
</feature>
<feature type="compositionally biased region" description="Low complexity" evidence="6">
    <location>
        <begin position="2911"/>
        <end position="2924"/>
    </location>
</feature>
<feature type="domain" description="Chitin-binding type-2" evidence="7">
    <location>
        <begin position="2487"/>
        <end position="2545"/>
    </location>
</feature>
<feature type="domain" description="Chitin-binding type-2" evidence="7">
    <location>
        <begin position="1577"/>
        <end position="1635"/>
    </location>
</feature>
<dbReference type="InterPro" id="IPR001584">
    <property type="entry name" value="Integrase_cat-core"/>
</dbReference>
<feature type="domain" description="Chitin-binding type-2" evidence="7">
    <location>
        <begin position="2942"/>
        <end position="3000"/>
    </location>
</feature>
<keyword evidence="2" id="KW-0732">Signal</keyword>
<feature type="region of interest" description="Disordered" evidence="6">
    <location>
        <begin position="2182"/>
        <end position="2209"/>
    </location>
</feature>
<feature type="compositionally biased region" description="Low complexity" evidence="6">
    <location>
        <begin position="667"/>
        <end position="681"/>
    </location>
</feature>
<feature type="region of interest" description="Disordered" evidence="6">
    <location>
        <begin position="91"/>
        <end position="131"/>
    </location>
</feature>
<dbReference type="Pfam" id="PF22938">
    <property type="entry name" value="Integrase_p58_C"/>
    <property type="match status" value="1"/>
</dbReference>
<dbReference type="PROSITE" id="PS50940">
    <property type="entry name" value="CHIT_BIND_II"/>
    <property type="match status" value="23"/>
</dbReference>
<feature type="compositionally biased region" description="Polar residues" evidence="6">
    <location>
        <begin position="2105"/>
        <end position="2116"/>
    </location>
</feature>
<feature type="compositionally biased region" description="Low complexity" evidence="6">
    <location>
        <begin position="2183"/>
        <end position="2196"/>
    </location>
</feature>
<feature type="compositionally biased region" description="Low complexity" evidence="6">
    <location>
        <begin position="527"/>
        <end position="563"/>
    </location>
</feature>
<accession>A0ABM5K506</accession>
<feature type="domain" description="Integrase catalytic" evidence="8">
    <location>
        <begin position="3060"/>
        <end position="3186"/>
    </location>
</feature>
<feature type="domain" description="Chitin-binding type-2" evidence="7">
    <location>
        <begin position="2578"/>
        <end position="2636"/>
    </location>
</feature>
<feature type="region of interest" description="Disordered" evidence="6">
    <location>
        <begin position="1818"/>
        <end position="1847"/>
    </location>
</feature>
<evidence type="ECO:0008006" key="11">
    <source>
        <dbReference type="Google" id="ProtNLM"/>
    </source>
</evidence>
<feature type="compositionally biased region" description="Polar residues" evidence="6">
    <location>
        <begin position="2197"/>
        <end position="2209"/>
    </location>
</feature>
<dbReference type="InterPro" id="IPR054465">
    <property type="entry name" value="Integrase_p58-like_C"/>
</dbReference>
<feature type="compositionally biased region" description="Low complexity" evidence="6">
    <location>
        <begin position="896"/>
        <end position="911"/>
    </location>
</feature>
<dbReference type="SUPFAM" id="SSF53098">
    <property type="entry name" value="Ribonuclease H-like"/>
    <property type="match status" value="1"/>
</dbReference>
<feature type="region of interest" description="Disordered" evidence="6">
    <location>
        <begin position="976"/>
        <end position="999"/>
    </location>
</feature>
<feature type="domain" description="Chitin-binding type-2" evidence="7">
    <location>
        <begin position="2214"/>
        <end position="2272"/>
    </location>
</feature>
<feature type="region of interest" description="Disordered" evidence="6">
    <location>
        <begin position="2367"/>
        <end position="2392"/>
    </location>
</feature>
<feature type="compositionally biased region" description="Low complexity" evidence="6">
    <location>
        <begin position="767"/>
        <end position="825"/>
    </location>
</feature>
<feature type="domain" description="Chitin-binding type-2" evidence="7">
    <location>
        <begin position="2760"/>
        <end position="2818"/>
    </location>
</feature>
<feature type="compositionally biased region" description="Low complexity" evidence="6">
    <location>
        <begin position="1819"/>
        <end position="1832"/>
    </location>
</feature>
<feature type="domain" description="Chitin-binding type-2" evidence="7">
    <location>
        <begin position="1395"/>
        <end position="1453"/>
    </location>
</feature>
<feature type="domain" description="Chitin-binding type-2" evidence="7">
    <location>
        <begin position="2669"/>
        <end position="2727"/>
    </location>
</feature>
<feature type="region of interest" description="Disordered" evidence="6">
    <location>
        <begin position="638"/>
        <end position="710"/>
    </location>
</feature>
<feature type="compositionally biased region" description="Polar residues" evidence="6">
    <location>
        <begin position="2457"/>
        <end position="2482"/>
    </location>
</feature>
<feature type="compositionally biased region" description="Low complexity" evidence="6">
    <location>
        <begin position="922"/>
        <end position="934"/>
    </location>
</feature>
<feature type="region of interest" description="Disordered" evidence="6">
    <location>
        <begin position="1909"/>
        <end position="1937"/>
    </location>
</feature>
<feature type="compositionally biased region" description="Polar residues" evidence="6">
    <location>
        <begin position="455"/>
        <end position="468"/>
    </location>
</feature>
<feature type="compositionally biased region" description="Polar residues" evidence="6">
    <location>
        <begin position="385"/>
        <end position="404"/>
    </location>
</feature>
<reference evidence="9" key="1">
    <citation type="submission" date="2025-05" db="UniProtKB">
        <authorList>
            <consortium name="EnsemblMetazoa"/>
        </authorList>
    </citation>
    <scope>IDENTIFICATION</scope>
</reference>
<dbReference type="PANTHER" id="PTHR23301">
    <property type="entry name" value="CHITIN BINDING PERITROPHIN-A"/>
    <property type="match status" value="1"/>
</dbReference>
<feature type="compositionally biased region" description="Polar residues" evidence="6">
    <location>
        <begin position="1924"/>
        <end position="1937"/>
    </location>
</feature>
<evidence type="ECO:0000256" key="3">
    <source>
        <dbReference type="ARBA" id="ARBA00022737"/>
    </source>
</evidence>
<sequence>MRTFVLNFEKSWLYIVLYYYFGCVFVKTHPVCPPRDGQESIYHPHEDCTKFWQCSNGVPYLFNCPPSLYFNTKLNVCDWPYNVQCPPPTTQPTTTLTNKPPIVTTKQPPPLTTTTQKTPWSSESTGTTDTSEITSILPSSQFTTIETSSIGTISDNTKVSISTSKATTPKITSTSTAAPNTYDTTDKSTDISSKPTISTSSKLSTLSTYVTTTSNIPTISSIKTSTSRSTLEPLTFQTTSLLTSDGSNSSSELPSTAEASTVTIPIVSSEYTSTSSPNTPKSSTLSSTQSSPTDTTRISTKSTTATSSETNTSESDSSVTTTSHTTDDLDDTDTTQDRLTSSDTSKITSTTELVISSRIPQSTTSITTMLEDDITTDEFTETTDSINDTSHTTDSENIPNSSKITTPEEFIEETSTTETKEDASMTSTSTTGNDNIPSSSKTTITEEFTEEKSTAESTYSTNNQGNNTETKEDGTIISTSTTDNENIPNSSKTTITEEFREETTITEASYSTNNYDNTTETKEDESITSTTDGSTSTSIKHITSTSTETIGSESSIDISSSSIETEEDTEETITTESTYSTNHEENTTETKDESKIFTSTTDNENIPNSSQTTITEEFTEITTTTYSINDEDITTEIKEDESMTTTSTTDGPTSTSTKHVTSASTETIGSESSVDISSSSVETEEDTVETTTKESMYSTNHEENTIETKEDETIISTSTTDNENIPNSSKSTITEEFTENITITETSYSTNNEDNTTETKEGESMASTSRTDGSTSTSTKHITSTSTETNGSESSVDISSSSIETDGNTVETTTTESTYSTNHNENTTETKEDKTIISTSTTDNENIPNSSKSTVTEEFTENITITEASFSTKNEDNNTETKEDESMTSTSRTDGSASTSTKHITSTSSNVETEEYTEETITDNTSTTETSDNTVNSSSIIVDTTTFETITEKSNDMITSSITDSIASITEFYTRDSSTESDPNRTVITDETSSSSSTVVTSRPISSSRAISSSTISTTRANENLDYICQNNPGQYFLTAHPANCALYIACSFGKANIYRCSNGLWFSSGHLRCVESHLSDCKRMDTTSIISSAPFITTIIDNNENTQIICSDVNKITYNCHPEYCTKFIVCVHGVEYVMDCPSGLWFDQNLEKCVYPHNTKCFAAKNRKLLRTMSIFANIKGYIHSSLIDNFRFEPSFCLYSRTMVPVLILFFFCVSVHSGLANVECPKVDGPDSVYYPHEDCAKFYQCSNGVPYVHNCSSGLHFNSKLNVCDYPLEAGCEEITIDYPSSPPSDDNGDKNFCLLKSFLCPPIDGSTSVYFPQQNCTKFCQCSNGVPYEHTCRDGLHFNPILNVCDWPENAGCRGSETHTCPTITTPFTPTDSTTPNSNSCQKEGIVCPAVDGPDSVYFPLSDCTKFCQCSNGVPYEHDCPAGLHFNPKLNVCDWPQNAGCGGSDTVTTEQTVTPTQDSGNNTNPTPAPNSCQKEGVVCPAVDGPDSVYFPLSDCTKFCQCSNGVPYEHDCPAGLHFNPKLNVCDWPQNAGCGASDPVTTEQTITPTEDSGNNTNPTPAPNSCQKESVVCPAVDGPDSVYFPLRDCTKFCQCSNGVPYEHACPAGLHFNPKLNVCDWPQNAGCGGSDPVTTEQTVTPTQDSGNNTHSTPAPNSCQKEGVVCPAVDGPDSVYYPLSNCTKFCQCSNGVPYEHDCPAGLHFNPKLNVCDWPQNAGCGGSDPVTTEQTVTTTQDSGNNTNPTPAPNSCQKEGVVCPAVDGPDSVYLPLRDCTKFCQCSNGVPYEHACPAGLHFNPKLNVCDWPQNAGCGGSDPVTTEQTVTPTQDSGNNTNSTPAPNSCQKEGVVCPAVDGPDSVYFPLRDCTKFCQCSNGVPYEHACPAGLHFNPKLNVCDWPQNAGCGGSDPVTTEQTVTPTQDSGNNTNSTPAPNSCQKEGVVCPAVDGPDSVYFPLSDCTKFCQCSNGVPYEHDCPAGLHFNPKFNVCDWPQNAGCGGSDPVTTEHTVTPTQDSGNNTNPTLAPNSCQKEGVVCPAIDGPDSVYFPLSDCTKFCQCSNGVPYEHDCPAGLHFNPKLNVCDWPQNAGCGGSDPVTTEQTVTTTQDSGNNTNPTPAPSSCQKEGVVCPAVDGPDSVYFPLSDCTKFCQCSNGVPYEHACPAGLHFNPKLNVCDWPQNAGCGGSDPVTTEQTVTPTQDSGNNTNPTPAPNSCQKEGVVCPAVDGPDSVYFPLRDCTKFCQCSNGVPYEHACPAGLHFNPKLNVCDWPQNAGCGGSDPVTTEQTITPTQDSGNNTNSTPAPNSCQKEGVVCPAVDGPDSVYFPLSDCTKFCQCSNGVPYEHDCPAGLHFNPKLNVCDWPQNAGCGGSDPVTTEHTVTPTQDSGNNTNPTPAPNSCQKEGVVCPAVDGPDSVYFPLRDCTKFCQCSNGVPYEHACPAGLHFNPKLNVCDWPQNAGCGGSDPVTTEQTITPTQDSGNNTNSTPAPNSCQKEGVVCPAVDGPDSVYFPLSDCTKFCQCSNGVPYEHDCPAGLHFNPKLNVCDWPQNAGCGGSDPVTTEHTVTPTQDSGNNTNPTPAPNSCQKESVVCPAVDGPASVYFPLSDCTKFCQCSNGVPYEHACPAGLHFNPKLNVCDWPQNAGCGGSDPVTTEQTVTTTQDSGNNTNPTPAPSSCQKEGVVCPAVDGPDSVYFPLSDCTKFCQCSNGVPYEHACPAGLHFNRKLNVCDWPQNAGCGGSDPVTTEQTVTPTQDSGNNTNPTPAPNSCQKDSVVCPAVDGPDSVYFPLSDCTKFCQCSNGVPYEHACPAGLHFNPKLNVCDWPQNAGCAGSDPVTTEQTVTPTQDSGNNTNPTPAPSSCQQEGVVCSAVDGPDSVYFPLSDCTKFCQCSNGVPYEHACPAGLHFNPKLNVCDWPQNAGCGGSDPVTTEQTVTPTQDSGHNTNPTPAPNSCQKENVVCPAVDGPDSVYFPLSDCTKFCQCSNGVPYEHNCPAGLHFNPKLNVCDWPQNARCGGSDPVTTEQTVTQTQDSGNNTNPTPAPNSCQKEGVVCPAVDGPDSVYFTLSDCTKFCQYHFTRYAEAIPIKDLSAETVARVFVNEVVLRHGAPERLLTDQGTNFVSELMKEVCRLLGIKKIQTTAYRPQVNGRVERLHRTFIGMVKHYVNSKARDWDEHIGLALMAYRSAKHNATGFTPNWLIFGREVHIPFDCDVGPRIDDRGELSYPAELRRRLDEAYILAAEQARKLEQTNAERMDRGRHERNLKEGDYVYIQNPIVPSGVSKKFFKPWSGPYKIIEKRGAVNYVVDKGDGKTQTYHIDRLKYYKAWEDPDVSEEQIGNQAKPTLSLPRIIEDGVEERPRMTDDEGSDEEGEIVWGYAREPEVDDDDLGGTADIGDVPDESRMITPRTRRPPQRYTPTSDGVNESEFWTDDSGLSEELQDLQQLTDTNSEEEQMVTAEVGESSGDEEILDVINEATVEEPRLSRGGRPQRERRKPLRYRVED</sequence>
<feature type="compositionally biased region" description="Basic and acidic residues" evidence="6">
    <location>
        <begin position="582"/>
        <end position="595"/>
    </location>
</feature>
<proteinExistence type="predicted"/>
<dbReference type="GeneID" id="114329323"/>
<feature type="compositionally biased region" description="Polar residues" evidence="6">
    <location>
        <begin position="1547"/>
        <end position="1575"/>
    </location>
</feature>
<feature type="compositionally biased region" description="Low complexity" evidence="6">
    <location>
        <begin position="743"/>
        <end position="754"/>
    </location>
</feature>
<feature type="compositionally biased region" description="Polar residues" evidence="6">
    <location>
        <begin position="2834"/>
        <end position="2848"/>
    </location>
</feature>
<feature type="domain" description="Chitin-binding type-2" evidence="7">
    <location>
        <begin position="2851"/>
        <end position="2909"/>
    </location>
</feature>
<dbReference type="EnsemblMetazoa" id="XM_050649316.1">
    <property type="protein sequence ID" value="XP_050505273.1"/>
    <property type="gene ID" value="LOC114329323"/>
</dbReference>
<feature type="compositionally biased region" description="Low complexity" evidence="6">
    <location>
        <begin position="1910"/>
        <end position="1923"/>
    </location>
</feature>
<feature type="compositionally biased region" description="Low complexity" evidence="6">
    <location>
        <begin position="2640"/>
        <end position="2650"/>
    </location>
</feature>
<evidence type="ECO:0000256" key="1">
    <source>
        <dbReference type="ARBA" id="ARBA00022669"/>
    </source>
</evidence>
<keyword evidence="3" id="KW-0677">Repeat</keyword>
<feature type="compositionally biased region" description="Low complexity" evidence="6">
    <location>
        <begin position="1730"/>
        <end position="1740"/>
    </location>
</feature>
<feature type="region of interest" description="Disordered" evidence="6">
    <location>
        <begin position="862"/>
        <end position="934"/>
    </location>
</feature>
<feature type="compositionally biased region" description="Low complexity" evidence="6">
    <location>
        <begin position="241"/>
        <end position="253"/>
    </location>
</feature>
<feature type="compositionally biased region" description="Polar residues" evidence="6">
    <location>
        <begin position="2275"/>
        <end position="2301"/>
    </location>
</feature>
<feature type="compositionally biased region" description="Polar residues" evidence="6">
    <location>
        <begin position="2925"/>
        <end position="2936"/>
    </location>
</feature>
<dbReference type="InterPro" id="IPR036397">
    <property type="entry name" value="RNaseH_sf"/>
</dbReference>
<feature type="compositionally biased region" description="Polar residues" evidence="6">
    <location>
        <begin position="3015"/>
        <end position="3027"/>
    </location>
</feature>
<feature type="domain" description="Chitin-binding type-2" evidence="7">
    <location>
        <begin position="1225"/>
        <end position="1283"/>
    </location>
</feature>
<evidence type="ECO:0000256" key="2">
    <source>
        <dbReference type="ARBA" id="ARBA00022729"/>
    </source>
</evidence>
<evidence type="ECO:0000259" key="7">
    <source>
        <dbReference type="PROSITE" id="PS50940"/>
    </source>
</evidence>
<feature type="compositionally biased region" description="Low complexity" evidence="6">
    <location>
        <begin position="2820"/>
        <end position="2833"/>
    </location>
</feature>
<feature type="compositionally biased region" description="Low complexity" evidence="6">
    <location>
        <begin position="2094"/>
        <end position="2104"/>
    </location>
</feature>
<feature type="compositionally biased region" description="Acidic residues" evidence="6">
    <location>
        <begin position="564"/>
        <end position="573"/>
    </location>
</feature>
<dbReference type="SMART" id="SM00494">
    <property type="entry name" value="ChtBD2"/>
    <property type="match status" value="23"/>
</dbReference>
<keyword evidence="10" id="KW-1185">Reference proteome</keyword>
<feature type="region of interest" description="Disordered" evidence="6">
    <location>
        <begin position="381"/>
        <end position="611"/>
    </location>
</feature>
<keyword evidence="1" id="KW-0147">Chitin-binding</keyword>
<dbReference type="Proteomes" id="UP001652700">
    <property type="component" value="Unplaced"/>
</dbReference>
<feature type="region of interest" description="Disordered" evidence="6">
    <location>
        <begin position="2819"/>
        <end position="2848"/>
    </location>
</feature>
<feature type="domain" description="Chitin-binding type-2" evidence="7">
    <location>
        <begin position="1941"/>
        <end position="1999"/>
    </location>
</feature>
<feature type="region of interest" description="Disordered" evidence="6">
    <location>
        <begin position="1454"/>
        <end position="1482"/>
    </location>
</feature>
<feature type="compositionally biased region" description="Polar residues" evidence="6">
    <location>
        <begin position="1468"/>
        <end position="1482"/>
    </location>
</feature>
<feature type="region of interest" description="Disordered" evidence="6">
    <location>
        <begin position="2273"/>
        <end position="2301"/>
    </location>
</feature>
<feature type="domain" description="Chitin-binding type-2" evidence="7">
    <location>
        <begin position="2123"/>
        <end position="2181"/>
    </location>
</feature>
<dbReference type="Gene3D" id="3.30.420.10">
    <property type="entry name" value="Ribonuclease H-like superfamily/Ribonuclease H"/>
    <property type="match status" value="1"/>
</dbReference>
<feature type="compositionally biased region" description="Low complexity" evidence="6">
    <location>
        <begin position="3004"/>
        <end position="3014"/>
    </location>
</feature>
<dbReference type="InterPro" id="IPR002557">
    <property type="entry name" value="Chitin-bd_dom"/>
</dbReference>
<feature type="region of interest" description="Disordered" evidence="6">
    <location>
        <begin position="241"/>
        <end position="347"/>
    </location>
</feature>
<feature type="compositionally biased region" description="Low complexity" evidence="6">
    <location>
        <begin position="643"/>
        <end position="657"/>
    </location>
</feature>
<feature type="compositionally biased region" description="Basic and acidic residues" evidence="6">
    <location>
        <begin position="700"/>
        <end position="710"/>
    </location>
</feature>
<feature type="compositionally biased region" description="Low complexity" evidence="6">
    <location>
        <begin position="272"/>
        <end position="324"/>
    </location>
</feature>
<feature type="region of interest" description="Disordered" evidence="6">
    <location>
        <begin position="2091"/>
        <end position="2116"/>
    </location>
</feature>
<feature type="compositionally biased region" description="Low complexity" evidence="6">
    <location>
        <begin position="1637"/>
        <end position="1650"/>
    </location>
</feature>
<evidence type="ECO:0000256" key="4">
    <source>
        <dbReference type="ARBA" id="ARBA00023157"/>
    </source>
</evidence>
<dbReference type="PROSITE" id="PS50994">
    <property type="entry name" value="INTEGRASE"/>
    <property type="match status" value="1"/>
</dbReference>
<feature type="region of interest" description="Disordered" evidence="6">
    <location>
        <begin position="3001"/>
        <end position="3027"/>
    </location>
</feature>
<feature type="compositionally biased region" description="Low complexity" evidence="6">
    <location>
        <begin position="337"/>
        <end position="347"/>
    </location>
</feature>
<organism evidence="9 10">
    <name type="scientific">Diabrotica virgifera virgifera</name>
    <name type="common">western corn rootworm</name>
    <dbReference type="NCBI Taxonomy" id="50390"/>
    <lineage>
        <taxon>Eukaryota</taxon>
        <taxon>Metazoa</taxon>
        <taxon>Ecdysozoa</taxon>
        <taxon>Arthropoda</taxon>
        <taxon>Hexapoda</taxon>
        <taxon>Insecta</taxon>
        <taxon>Pterygota</taxon>
        <taxon>Neoptera</taxon>
        <taxon>Endopterygota</taxon>
        <taxon>Coleoptera</taxon>
        <taxon>Polyphaga</taxon>
        <taxon>Cucujiformia</taxon>
        <taxon>Chrysomeloidea</taxon>
        <taxon>Chrysomelidae</taxon>
        <taxon>Galerucinae</taxon>
        <taxon>Diabroticina</taxon>
        <taxon>Diabroticites</taxon>
        <taxon>Diabrotica</taxon>
    </lineage>
</organism>
<feature type="domain" description="Chitin-binding type-2" evidence="7">
    <location>
        <begin position="2305"/>
        <end position="2363"/>
    </location>
</feature>
<dbReference type="InterPro" id="IPR036508">
    <property type="entry name" value="Chitin-bd_dom_sf"/>
</dbReference>
<feature type="compositionally biased region" description="Polar residues" evidence="6">
    <location>
        <begin position="1833"/>
        <end position="1847"/>
    </location>
</feature>
<feature type="region of interest" description="Disordered" evidence="6">
    <location>
        <begin position="163"/>
        <end position="198"/>
    </location>
</feature>
<feature type="domain" description="Chitin-binding type-2" evidence="7">
    <location>
        <begin position="1307"/>
        <end position="1365"/>
    </location>
</feature>
<dbReference type="Gene3D" id="2.170.140.10">
    <property type="entry name" value="Chitin binding domain"/>
    <property type="match status" value="23"/>
</dbReference>
<feature type="domain" description="Chitin-binding type-2" evidence="7">
    <location>
        <begin position="1668"/>
        <end position="1726"/>
    </location>
</feature>
<feature type="compositionally biased region" description="Low complexity" evidence="6">
    <location>
        <begin position="986"/>
        <end position="999"/>
    </location>
</feature>
<feature type="compositionally biased region" description="Polar residues" evidence="6">
    <location>
        <begin position="424"/>
        <end position="437"/>
    </location>
</feature>
<feature type="compositionally biased region" description="Low complexity" evidence="6">
    <location>
        <begin position="1456"/>
        <end position="1467"/>
    </location>
</feature>
<feature type="compositionally biased region" description="Basic and acidic residues" evidence="6">
    <location>
        <begin position="873"/>
        <end position="885"/>
    </location>
</feature>
<feature type="region of interest" description="Disordered" evidence="6">
    <location>
        <begin position="743"/>
        <end position="835"/>
    </location>
</feature>
<evidence type="ECO:0000313" key="10">
    <source>
        <dbReference type="Proteomes" id="UP001652700"/>
    </source>
</evidence>
<evidence type="ECO:0000313" key="9">
    <source>
        <dbReference type="EnsemblMetazoa" id="XP_050505273.1"/>
    </source>
</evidence>
<feature type="region of interest" description="Disordered" evidence="6">
    <location>
        <begin position="2728"/>
        <end position="2757"/>
    </location>
</feature>
<keyword evidence="4" id="KW-1015">Disulfide bond</keyword>
<feature type="compositionally biased region" description="Polar residues" evidence="6">
    <location>
        <begin position="476"/>
        <end position="492"/>
    </location>
</feature>
<feature type="domain" description="Chitin-binding type-2" evidence="7">
    <location>
        <begin position="2396"/>
        <end position="2454"/>
    </location>
</feature>
<dbReference type="InterPro" id="IPR012337">
    <property type="entry name" value="RNaseH-like_sf"/>
</dbReference>
<evidence type="ECO:0000256" key="6">
    <source>
        <dbReference type="SAM" id="MobiDB-lite"/>
    </source>
</evidence>
<feature type="compositionally biased region" description="Polar residues" evidence="6">
    <location>
        <begin position="2743"/>
        <end position="2757"/>
    </location>
</feature>
<feature type="domain" description="Chitin-binding type-2" evidence="7">
    <location>
        <begin position="2032"/>
        <end position="2090"/>
    </location>
</feature>
<feature type="region of interest" description="Disordered" evidence="6">
    <location>
        <begin position="1727"/>
        <end position="1752"/>
    </location>
</feature>
<feature type="compositionally biased region" description="Basic and acidic residues" evidence="6">
    <location>
        <begin position="826"/>
        <end position="835"/>
    </location>
</feature>
<feature type="compositionally biased region" description="Polar residues" evidence="6">
    <location>
        <begin position="508"/>
        <end position="518"/>
    </location>
</feature>
<feature type="compositionally biased region" description="Acidic residues" evidence="6">
    <location>
        <begin position="912"/>
        <end position="921"/>
    </location>
</feature>
<feature type="region of interest" description="Disordered" evidence="6">
    <location>
        <begin position="3427"/>
        <end position="3484"/>
    </location>
</feature>
<evidence type="ECO:0000259" key="8">
    <source>
        <dbReference type="PROSITE" id="PS50994"/>
    </source>
</evidence>
<feature type="compositionally biased region" description="Basic residues" evidence="6">
    <location>
        <begin position="3472"/>
        <end position="3484"/>
    </location>
</feature>
<feature type="region of interest" description="Disordered" evidence="6">
    <location>
        <begin position="2637"/>
        <end position="2665"/>
    </location>
</feature>
<keyword evidence="5" id="KW-0325">Glycoprotein</keyword>
<protein>
    <recommendedName>
        <fullName evidence="11">Mucin-5AC-like</fullName>
    </recommendedName>
</protein>
<feature type="domain" description="Chitin-binding type-2" evidence="7">
    <location>
        <begin position="1850"/>
        <end position="1908"/>
    </location>
</feature>
<feature type="compositionally biased region" description="Polar residues" evidence="6">
    <location>
        <begin position="163"/>
        <end position="183"/>
    </location>
</feature>
<feature type="compositionally biased region" description="Polar residues" evidence="6">
    <location>
        <begin position="596"/>
        <end position="611"/>
    </location>
</feature>
<feature type="domain" description="Chitin-binding type-2" evidence="7">
    <location>
        <begin position="1108"/>
        <end position="1165"/>
    </location>
</feature>
<dbReference type="SUPFAM" id="SSF57625">
    <property type="entry name" value="Invertebrate chitin-binding proteins"/>
    <property type="match status" value="23"/>
</dbReference>
<feature type="domain" description="Chitin-binding type-2" evidence="7">
    <location>
        <begin position="1759"/>
        <end position="1817"/>
    </location>
</feature>